<dbReference type="Pfam" id="PF00534">
    <property type="entry name" value="Glycos_transf_1"/>
    <property type="match status" value="1"/>
</dbReference>
<evidence type="ECO:0000256" key="1">
    <source>
        <dbReference type="SAM" id="MobiDB-lite"/>
    </source>
</evidence>
<dbReference type="SUPFAM" id="SSF53756">
    <property type="entry name" value="UDP-Glycosyltransferase/glycogen phosphorylase"/>
    <property type="match status" value="1"/>
</dbReference>
<feature type="domain" description="Glycosyl transferase family 1" evidence="2">
    <location>
        <begin position="201"/>
        <end position="336"/>
    </location>
</feature>
<dbReference type="Proteomes" id="UP000292704">
    <property type="component" value="Unassembled WGS sequence"/>
</dbReference>
<feature type="region of interest" description="Disordered" evidence="1">
    <location>
        <begin position="365"/>
        <end position="394"/>
    </location>
</feature>
<evidence type="ECO:0000259" key="2">
    <source>
        <dbReference type="Pfam" id="PF00534"/>
    </source>
</evidence>
<dbReference type="RefSeq" id="WP_130169285.1">
    <property type="nucleotide sequence ID" value="NZ_SHMR01000001.1"/>
</dbReference>
<dbReference type="InterPro" id="IPR050194">
    <property type="entry name" value="Glycosyltransferase_grp1"/>
</dbReference>
<dbReference type="Gene3D" id="3.40.50.2000">
    <property type="entry name" value="Glycogen Phosphorylase B"/>
    <property type="match status" value="1"/>
</dbReference>
<feature type="compositionally biased region" description="Basic and acidic residues" evidence="1">
    <location>
        <begin position="373"/>
        <end position="394"/>
    </location>
</feature>
<name>A0A482Y1J2_9EURY</name>
<dbReference type="AlphaFoldDB" id="A0A482Y1J2"/>
<accession>A0A482Y1J2</accession>
<dbReference type="STRING" id="222984.GCA_000731985_01841"/>
<organism evidence="3 4">
    <name type="scientific">Natrinema altunense</name>
    <dbReference type="NCBI Taxonomy" id="222984"/>
    <lineage>
        <taxon>Archaea</taxon>
        <taxon>Methanobacteriati</taxon>
        <taxon>Methanobacteriota</taxon>
        <taxon>Stenosarchaea group</taxon>
        <taxon>Halobacteria</taxon>
        <taxon>Halobacteriales</taxon>
        <taxon>Natrialbaceae</taxon>
        <taxon>Natrinema</taxon>
    </lineage>
</organism>
<dbReference type="PANTHER" id="PTHR45947:SF3">
    <property type="entry name" value="SULFOQUINOVOSYL TRANSFERASE SQD2"/>
    <property type="match status" value="1"/>
</dbReference>
<dbReference type="GO" id="GO:0016757">
    <property type="term" value="F:glycosyltransferase activity"/>
    <property type="evidence" value="ECO:0007669"/>
    <property type="project" value="InterPro"/>
</dbReference>
<comment type="caution">
    <text evidence="3">The sequence shown here is derived from an EMBL/GenBank/DDBJ whole genome shotgun (WGS) entry which is preliminary data.</text>
</comment>
<dbReference type="InterPro" id="IPR001296">
    <property type="entry name" value="Glyco_trans_1"/>
</dbReference>
<evidence type="ECO:0000313" key="3">
    <source>
        <dbReference type="EMBL" id="RZH68223.1"/>
    </source>
</evidence>
<reference evidence="3 4" key="1">
    <citation type="submission" date="2019-02" db="EMBL/GenBank/DDBJ databases">
        <title>Genome analysis provides insights into bioremediation potentialities and Haloocin production by Natrinema altunense strain 4.1R isolated from Chott Douz in Tunisian desert.</title>
        <authorList>
            <person name="Najjari A."/>
            <person name="Youssef N."/>
            <person name="Ben Dhia O."/>
            <person name="Ferjani R."/>
            <person name="El Hidri D."/>
            <person name="Ouzari H.I."/>
            <person name="Cherif A."/>
        </authorList>
    </citation>
    <scope>NUCLEOTIDE SEQUENCE [LARGE SCALE GENOMIC DNA]</scope>
    <source>
        <strain evidence="3 4">4.1R</strain>
    </source>
</reference>
<evidence type="ECO:0000313" key="4">
    <source>
        <dbReference type="Proteomes" id="UP000292704"/>
    </source>
</evidence>
<keyword evidence="3" id="KW-0808">Transferase</keyword>
<dbReference type="OrthoDB" id="132546at2157"/>
<protein>
    <submittedName>
        <fullName evidence="3">Glycosyltransferase</fullName>
    </submittedName>
</protein>
<dbReference type="EMBL" id="SHMR01000001">
    <property type="protein sequence ID" value="RZH68223.1"/>
    <property type="molecule type" value="Genomic_DNA"/>
</dbReference>
<gene>
    <name evidence="3" type="ORF">ELS17_01765</name>
</gene>
<dbReference type="PANTHER" id="PTHR45947">
    <property type="entry name" value="SULFOQUINOVOSYL TRANSFERASE SQD2"/>
    <property type="match status" value="1"/>
</dbReference>
<sequence>MTDVAILHDRFPGIGGGEEFAIEAARVLDAPIYTTYVAADTELPPDIEVIPFQQSKYTSLPWRPLLEWKNEGLNPLETLNVALDLTDAHPALTEYDVVLESAPLSKYYVPDVGQRIVHYPHSPPRWLYDLYRDRLSSFQLPFVEIGLKAYAKAWRALDKEANDYVDQFVANSELVRDRIRRFYGRDAAVVYPPVTGDWRNEGDDGYFVTWSRLAPEKRIDLIATAFAGLDERLVIAGDGEQRDRLEAVAANSDNIEVRGYVEDIESLVARATAVVYAPKQEDFGLVGAEAMMAGKPLLGVDEGFTRYQVREGRTGLCFEPTVASVRETVRRFDPDDFDADEIRAAARRYEYDRFAAGLREVVAETAAADAPPDSDRADDAHGPERRRPEGVLDP</sequence>
<proteinExistence type="predicted"/>